<evidence type="ECO:0000313" key="11">
    <source>
        <dbReference type="Proteomes" id="UP000266239"/>
    </source>
</evidence>
<keyword evidence="5 6" id="KW-0067">ATP-binding</keyword>
<comment type="caution">
    <text evidence="10">The sequence shown here is derived from an EMBL/GenBank/DDBJ whole genome shotgun (WGS) entry which is preliminary data.</text>
</comment>
<dbReference type="PROSITE" id="PS00107">
    <property type="entry name" value="PROTEIN_KINASE_ATP"/>
    <property type="match status" value="1"/>
</dbReference>
<evidence type="ECO:0000256" key="7">
    <source>
        <dbReference type="RuleBase" id="RU000304"/>
    </source>
</evidence>
<dbReference type="InterPro" id="IPR050117">
    <property type="entry name" value="MAPK"/>
</dbReference>
<proteinExistence type="inferred from homology"/>
<dbReference type="GO" id="GO:0005524">
    <property type="term" value="F:ATP binding"/>
    <property type="evidence" value="ECO:0007669"/>
    <property type="project" value="UniProtKB-UniRule"/>
</dbReference>
<dbReference type="SUPFAM" id="SSF56112">
    <property type="entry name" value="Protein kinase-like (PK-like)"/>
    <property type="match status" value="1"/>
</dbReference>
<dbReference type="InterPro" id="IPR017441">
    <property type="entry name" value="Protein_kinase_ATP_BS"/>
</dbReference>
<dbReference type="Gene3D" id="3.30.200.20">
    <property type="entry name" value="Phosphorylase Kinase, domain 1"/>
    <property type="match status" value="1"/>
</dbReference>
<sequence>MLAELAVSLESVVGIQAVTLRMNRYEILDRLGDGAYGEVLKARNLKTNEVVAIKKLKMLFPTWEECLQLRELKSLKVLRHDNIIQLKEVIRDKAELYFVFEYMDTSLFAWMRKNNAKEPQIRTIMSQLFSGLAYMHKHGFFHRDIKPENCLCSSGIEVLKVADLGQAREIRSRPPFTDYVSTRWYRSPELLLRSTTYNSPIDLWACGCIMAELFLGKPLFAGSSEADQMCRICGILGTPTKESWPEGVTMVSQMQFKFPKCNPVPLKMAIPNASPAAIQLMVDLLQYDSTRRPTAAQALQYRFFMPVTARSGAPDVKQTAPPTMAKEDKKDSTLEAAQRKKPSATTPLWDSDNDCKGKVNQPPVASGCAPIRKQQLSPNPRRKTITDANPKRDPEDADDVDTAAHDSMLQDLLDDVMC</sequence>
<feature type="region of interest" description="Disordered" evidence="8">
    <location>
        <begin position="311"/>
        <end position="406"/>
    </location>
</feature>
<evidence type="ECO:0000256" key="4">
    <source>
        <dbReference type="ARBA" id="ARBA00022777"/>
    </source>
</evidence>
<feature type="domain" description="Protein kinase" evidence="9">
    <location>
        <begin position="25"/>
        <end position="304"/>
    </location>
</feature>
<keyword evidence="3 6" id="KW-0547">Nucleotide-binding</keyword>
<evidence type="ECO:0000256" key="5">
    <source>
        <dbReference type="ARBA" id="ARBA00022840"/>
    </source>
</evidence>
<dbReference type="GO" id="GO:0004674">
    <property type="term" value="F:protein serine/threonine kinase activity"/>
    <property type="evidence" value="ECO:0007669"/>
    <property type="project" value="UniProtKB-KW"/>
</dbReference>
<dbReference type="SMART" id="SM00220">
    <property type="entry name" value="S_TKc"/>
    <property type="match status" value="1"/>
</dbReference>
<gene>
    <name evidence="10" type="ORF">DYB25_000835</name>
</gene>
<evidence type="ECO:0000313" key="10">
    <source>
        <dbReference type="EMBL" id="RHY03455.1"/>
    </source>
</evidence>
<dbReference type="InterPro" id="IPR011009">
    <property type="entry name" value="Kinase-like_dom_sf"/>
</dbReference>
<reference evidence="10 11" key="1">
    <citation type="submission" date="2018-08" db="EMBL/GenBank/DDBJ databases">
        <title>Aphanomyces genome sequencing and annotation.</title>
        <authorList>
            <person name="Minardi D."/>
            <person name="Oidtmann B."/>
            <person name="Van Der Giezen M."/>
            <person name="Studholme D.J."/>
        </authorList>
    </citation>
    <scope>NUCLEOTIDE SEQUENCE [LARGE SCALE GENOMIC DNA]</scope>
    <source>
        <strain evidence="10 11">Yx</strain>
    </source>
</reference>
<keyword evidence="1 7" id="KW-0723">Serine/threonine-protein kinase</keyword>
<dbReference type="Proteomes" id="UP000266239">
    <property type="component" value="Unassembled WGS sequence"/>
</dbReference>
<dbReference type="PROSITE" id="PS00108">
    <property type="entry name" value="PROTEIN_KINASE_ST"/>
    <property type="match status" value="1"/>
</dbReference>
<dbReference type="EMBL" id="QUTA01008512">
    <property type="protein sequence ID" value="RHY03455.1"/>
    <property type="molecule type" value="Genomic_DNA"/>
</dbReference>
<organism evidence="10 11">
    <name type="scientific">Aphanomyces astaci</name>
    <name type="common">Crayfish plague agent</name>
    <dbReference type="NCBI Taxonomy" id="112090"/>
    <lineage>
        <taxon>Eukaryota</taxon>
        <taxon>Sar</taxon>
        <taxon>Stramenopiles</taxon>
        <taxon>Oomycota</taxon>
        <taxon>Saprolegniomycetes</taxon>
        <taxon>Saprolegniales</taxon>
        <taxon>Verrucalvaceae</taxon>
        <taxon>Aphanomyces</taxon>
    </lineage>
</organism>
<comment type="similarity">
    <text evidence="7">Belongs to the protein kinase superfamily.</text>
</comment>
<keyword evidence="2" id="KW-0808">Transferase</keyword>
<dbReference type="FunFam" id="1.10.510.10:FF:000624">
    <property type="entry name" value="Mitogen-activated protein kinase"/>
    <property type="match status" value="1"/>
</dbReference>
<evidence type="ECO:0000256" key="2">
    <source>
        <dbReference type="ARBA" id="ARBA00022679"/>
    </source>
</evidence>
<dbReference type="VEuPathDB" id="FungiDB:H257_13580"/>
<dbReference type="CDD" id="cd07830">
    <property type="entry name" value="STKc_MAK_like"/>
    <property type="match status" value="1"/>
</dbReference>
<accession>A0A397AAU6</accession>
<dbReference type="InterPro" id="IPR008271">
    <property type="entry name" value="Ser/Thr_kinase_AS"/>
</dbReference>
<dbReference type="AlphaFoldDB" id="A0A397AAU6"/>
<dbReference type="Pfam" id="PF00069">
    <property type="entry name" value="Pkinase"/>
    <property type="match status" value="1"/>
</dbReference>
<dbReference type="InterPro" id="IPR000719">
    <property type="entry name" value="Prot_kinase_dom"/>
</dbReference>
<dbReference type="FunFam" id="3.30.200.20:FF:000545">
    <property type="entry name" value="CMGC family protein kinase"/>
    <property type="match status" value="1"/>
</dbReference>
<name>A0A397AAU6_APHAT</name>
<evidence type="ECO:0000256" key="8">
    <source>
        <dbReference type="SAM" id="MobiDB-lite"/>
    </source>
</evidence>
<keyword evidence="4" id="KW-0418">Kinase</keyword>
<evidence type="ECO:0000259" key="9">
    <source>
        <dbReference type="PROSITE" id="PS50011"/>
    </source>
</evidence>
<protein>
    <recommendedName>
        <fullName evidence="9">Protein kinase domain-containing protein</fullName>
    </recommendedName>
</protein>
<evidence type="ECO:0000256" key="6">
    <source>
        <dbReference type="PROSITE-ProRule" id="PRU10141"/>
    </source>
</evidence>
<feature type="binding site" evidence="6">
    <location>
        <position position="55"/>
    </location>
    <ligand>
        <name>ATP</name>
        <dbReference type="ChEBI" id="CHEBI:30616"/>
    </ligand>
</feature>
<evidence type="ECO:0000256" key="1">
    <source>
        <dbReference type="ARBA" id="ARBA00022527"/>
    </source>
</evidence>
<dbReference type="PROSITE" id="PS50011">
    <property type="entry name" value="PROTEIN_KINASE_DOM"/>
    <property type="match status" value="1"/>
</dbReference>
<dbReference type="Gene3D" id="1.10.510.10">
    <property type="entry name" value="Transferase(Phosphotransferase) domain 1"/>
    <property type="match status" value="1"/>
</dbReference>
<dbReference type="PANTHER" id="PTHR24055">
    <property type="entry name" value="MITOGEN-ACTIVATED PROTEIN KINASE"/>
    <property type="match status" value="1"/>
</dbReference>
<evidence type="ECO:0000256" key="3">
    <source>
        <dbReference type="ARBA" id="ARBA00022741"/>
    </source>
</evidence>